<sequence length="119" mass="13686">MIKIKGSKEYRRTVSEALHDTLYKTSANQLPRPHRRLLHSTRTPDRVRHRDRSCSRGDGIHLHCLNPSTLSQAFHSRPSFPVLLFKTALLTTVSVCWYRNSYAPGNGNSVSSVWRQKEN</sequence>
<protein>
    <submittedName>
        <fullName evidence="1">Uncharacterized protein</fullName>
    </submittedName>
</protein>
<dbReference type="AlphaFoldDB" id="A0A6A6IC33"/>
<accession>A0A6A6IC33</accession>
<proteinExistence type="predicted"/>
<dbReference type="RefSeq" id="XP_033682114.1">
    <property type="nucleotide sequence ID" value="XM_033826907.1"/>
</dbReference>
<dbReference type="EMBL" id="ML987197">
    <property type="protein sequence ID" value="KAF2247110.1"/>
    <property type="molecule type" value="Genomic_DNA"/>
</dbReference>
<gene>
    <name evidence="1" type="ORF">BU26DRAFT_506405</name>
</gene>
<keyword evidence="2" id="KW-1185">Reference proteome</keyword>
<organism evidence="1 2">
    <name type="scientific">Trematosphaeria pertusa</name>
    <dbReference type="NCBI Taxonomy" id="390896"/>
    <lineage>
        <taxon>Eukaryota</taxon>
        <taxon>Fungi</taxon>
        <taxon>Dikarya</taxon>
        <taxon>Ascomycota</taxon>
        <taxon>Pezizomycotina</taxon>
        <taxon>Dothideomycetes</taxon>
        <taxon>Pleosporomycetidae</taxon>
        <taxon>Pleosporales</taxon>
        <taxon>Massarineae</taxon>
        <taxon>Trematosphaeriaceae</taxon>
        <taxon>Trematosphaeria</taxon>
    </lineage>
</organism>
<dbReference type="Proteomes" id="UP000800094">
    <property type="component" value="Unassembled WGS sequence"/>
</dbReference>
<evidence type="ECO:0000313" key="2">
    <source>
        <dbReference type="Proteomes" id="UP000800094"/>
    </source>
</evidence>
<evidence type="ECO:0000313" key="1">
    <source>
        <dbReference type="EMBL" id="KAF2247110.1"/>
    </source>
</evidence>
<dbReference type="GeneID" id="54580237"/>
<name>A0A6A6IC33_9PLEO</name>
<reference evidence="1" key="1">
    <citation type="journal article" date="2020" name="Stud. Mycol.">
        <title>101 Dothideomycetes genomes: a test case for predicting lifestyles and emergence of pathogens.</title>
        <authorList>
            <person name="Haridas S."/>
            <person name="Albert R."/>
            <person name="Binder M."/>
            <person name="Bloem J."/>
            <person name="Labutti K."/>
            <person name="Salamov A."/>
            <person name="Andreopoulos B."/>
            <person name="Baker S."/>
            <person name="Barry K."/>
            <person name="Bills G."/>
            <person name="Bluhm B."/>
            <person name="Cannon C."/>
            <person name="Castanera R."/>
            <person name="Culley D."/>
            <person name="Daum C."/>
            <person name="Ezra D."/>
            <person name="Gonzalez J."/>
            <person name="Henrissat B."/>
            <person name="Kuo A."/>
            <person name="Liang C."/>
            <person name="Lipzen A."/>
            <person name="Lutzoni F."/>
            <person name="Magnuson J."/>
            <person name="Mondo S."/>
            <person name="Nolan M."/>
            <person name="Ohm R."/>
            <person name="Pangilinan J."/>
            <person name="Park H.-J."/>
            <person name="Ramirez L."/>
            <person name="Alfaro M."/>
            <person name="Sun H."/>
            <person name="Tritt A."/>
            <person name="Yoshinaga Y."/>
            <person name="Zwiers L.-H."/>
            <person name="Turgeon B."/>
            <person name="Goodwin S."/>
            <person name="Spatafora J."/>
            <person name="Crous P."/>
            <person name="Grigoriev I."/>
        </authorList>
    </citation>
    <scope>NUCLEOTIDE SEQUENCE</scope>
    <source>
        <strain evidence="1">CBS 122368</strain>
    </source>
</reference>